<evidence type="ECO:0000256" key="2">
    <source>
        <dbReference type="ARBA" id="ARBA00022679"/>
    </source>
</evidence>
<dbReference type="InterPro" id="IPR016874">
    <property type="entry name" value="TcmP-like"/>
</dbReference>
<sequence length="268" mass="30146">MAEPVKVQLGAVQQTLFIPLAGRARESRRKHPLVRDPKAAQIMAAVDFDAARYSRGWGAGVTVLRTAVFDEFVRGFLADHPEGTVVELGTGLNSRFDRVDNGRTRWIDLDLPDTVELRRRFFEDTDRRRMVAASVLDEDWMAVVAASPGPYLFVAEGVLVYLDEAPTVLTRIAERFPGALLVFDTYTKRMLDQQHRMAAKRNLTALWAWPCDDPHTLEPLGLEVVRASAVTRPPATVRARLPRRYRYALPLLRPVVGDVAAVTLFRAR</sequence>
<keyword evidence="4" id="KW-1185">Reference proteome</keyword>
<proteinExistence type="predicted"/>
<dbReference type="Proteomes" id="UP001499854">
    <property type="component" value="Unassembled WGS sequence"/>
</dbReference>
<reference evidence="3 4" key="1">
    <citation type="journal article" date="2019" name="Int. J. Syst. Evol. Microbiol.">
        <title>The Global Catalogue of Microorganisms (GCM) 10K type strain sequencing project: providing services to taxonomists for standard genome sequencing and annotation.</title>
        <authorList>
            <consortium name="The Broad Institute Genomics Platform"/>
            <consortium name="The Broad Institute Genome Sequencing Center for Infectious Disease"/>
            <person name="Wu L."/>
            <person name="Ma J."/>
        </authorList>
    </citation>
    <scope>NUCLEOTIDE SEQUENCE [LARGE SCALE GENOMIC DNA]</scope>
    <source>
        <strain evidence="3 4">JCM 16013</strain>
    </source>
</reference>
<dbReference type="InterPro" id="IPR029063">
    <property type="entry name" value="SAM-dependent_MTases_sf"/>
</dbReference>
<protein>
    <submittedName>
        <fullName evidence="3">Class I SAM-dependent methyltransferase</fullName>
    </submittedName>
</protein>
<dbReference type="PANTHER" id="PTHR43619">
    <property type="entry name" value="S-ADENOSYL-L-METHIONINE-DEPENDENT METHYLTRANSFERASE YKTD-RELATED"/>
    <property type="match status" value="1"/>
</dbReference>
<dbReference type="RefSeq" id="WP_344659683.1">
    <property type="nucleotide sequence ID" value="NZ_BAAAQM010000031.1"/>
</dbReference>
<dbReference type="Gene3D" id="3.40.50.150">
    <property type="entry name" value="Vaccinia Virus protein VP39"/>
    <property type="match status" value="1"/>
</dbReference>
<accession>A0ABN2SBF8</accession>
<dbReference type="PANTHER" id="PTHR43619:SF2">
    <property type="entry name" value="S-ADENOSYL-L-METHIONINE-DEPENDENT METHYLTRANSFERASES SUPERFAMILY PROTEIN"/>
    <property type="match status" value="1"/>
</dbReference>
<dbReference type="InterPro" id="IPR007213">
    <property type="entry name" value="Ppm1/Ppm2/Tcmp"/>
</dbReference>
<keyword evidence="1 3" id="KW-0489">Methyltransferase</keyword>
<name>A0ABN2SBF8_9ACTN</name>
<dbReference type="PIRSF" id="PIRSF028177">
    <property type="entry name" value="Polyketide_synth_Omtfrase_TcmP"/>
    <property type="match status" value="1"/>
</dbReference>
<dbReference type="GO" id="GO:0032259">
    <property type="term" value="P:methylation"/>
    <property type="evidence" value="ECO:0007669"/>
    <property type="project" value="UniProtKB-KW"/>
</dbReference>
<comment type="caution">
    <text evidence="3">The sequence shown here is derived from an EMBL/GenBank/DDBJ whole genome shotgun (WGS) entry which is preliminary data.</text>
</comment>
<dbReference type="SUPFAM" id="SSF53335">
    <property type="entry name" value="S-adenosyl-L-methionine-dependent methyltransferases"/>
    <property type="match status" value="1"/>
</dbReference>
<organism evidence="3 4">
    <name type="scientific">Catenulispora subtropica</name>
    <dbReference type="NCBI Taxonomy" id="450798"/>
    <lineage>
        <taxon>Bacteria</taxon>
        <taxon>Bacillati</taxon>
        <taxon>Actinomycetota</taxon>
        <taxon>Actinomycetes</taxon>
        <taxon>Catenulisporales</taxon>
        <taxon>Catenulisporaceae</taxon>
        <taxon>Catenulispora</taxon>
    </lineage>
</organism>
<evidence type="ECO:0000256" key="1">
    <source>
        <dbReference type="ARBA" id="ARBA00022603"/>
    </source>
</evidence>
<evidence type="ECO:0000313" key="4">
    <source>
        <dbReference type="Proteomes" id="UP001499854"/>
    </source>
</evidence>
<gene>
    <name evidence="3" type="ORF">GCM10009838_51520</name>
</gene>
<dbReference type="EMBL" id="BAAAQM010000031">
    <property type="protein sequence ID" value="GAA1983480.1"/>
    <property type="molecule type" value="Genomic_DNA"/>
</dbReference>
<evidence type="ECO:0000313" key="3">
    <source>
        <dbReference type="EMBL" id="GAA1983480.1"/>
    </source>
</evidence>
<dbReference type="Pfam" id="PF04072">
    <property type="entry name" value="LCM"/>
    <property type="match status" value="1"/>
</dbReference>
<dbReference type="GO" id="GO:0008168">
    <property type="term" value="F:methyltransferase activity"/>
    <property type="evidence" value="ECO:0007669"/>
    <property type="project" value="UniProtKB-KW"/>
</dbReference>
<keyword evidence="2" id="KW-0808">Transferase</keyword>